<comment type="subcellular location">
    <subcellularLocation>
        <location evidence="1">Membrane</location>
        <topology evidence="1">Multi-pass membrane protein</topology>
    </subcellularLocation>
</comment>
<dbReference type="Pfam" id="PF13520">
    <property type="entry name" value="AA_permease_2"/>
    <property type="match status" value="1"/>
</dbReference>
<keyword evidence="8" id="KW-1185">Reference proteome</keyword>
<feature type="transmembrane region" description="Helical" evidence="6">
    <location>
        <begin position="118"/>
        <end position="136"/>
    </location>
</feature>
<keyword evidence="2" id="KW-0813">Transport</keyword>
<keyword evidence="5 6" id="KW-0472">Membrane</keyword>
<evidence type="ECO:0000256" key="6">
    <source>
        <dbReference type="SAM" id="Phobius"/>
    </source>
</evidence>
<dbReference type="InterPro" id="IPR002293">
    <property type="entry name" value="AA/rel_permease1"/>
</dbReference>
<dbReference type="PANTHER" id="PTHR45649:SF26">
    <property type="entry name" value="OS04G0435100 PROTEIN"/>
    <property type="match status" value="1"/>
</dbReference>
<feature type="transmembrane region" description="Helical" evidence="6">
    <location>
        <begin position="182"/>
        <end position="203"/>
    </location>
</feature>
<dbReference type="Gene3D" id="1.20.1740.10">
    <property type="entry name" value="Amino acid/polyamine transporter I"/>
    <property type="match status" value="1"/>
</dbReference>
<keyword evidence="3 6" id="KW-0812">Transmembrane</keyword>
<evidence type="ECO:0000256" key="5">
    <source>
        <dbReference type="ARBA" id="ARBA00023136"/>
    </source>
</evidence>
<dbReference type="PANTHER" id="PTHR45649">
    <property type="entry name" value="AMINO-ACID PERMEASE BAT1"/>
    <property type="match status" value="1"/>
</dbReference>
<feature type="transmembrane region" description="Helical" evidence="6">
    <location>
        <begin position="142"/>
        <end position="162"/>
    </location>
</feature>
<dbReference type="Proteomes" id="UP000726737">
    <property type="component" value="Unassembled WGS sequence"/>
</dbReference>
<protein>
    <submittedName>
        <fullName evidence="7">Uncharacterized protein</fullName>
    </submittedName>
</protein>
<feature type="transmembrane region" description="Helical" evidence="6">
    <location>
        <begin position="66"/>
        <end position="87"/>
    </location>
</feature>
<comment type="caution">
    <text evidence="7">The sequence shown here is derived from an EMBL/GenBank/DDBJ whole genome shotgun (WGS) entry which is preliminary data.</text>
</comment>
<feature type="transmembrane region" description="Helical" evidence="6">
    <location>
        <begin position="215"/>
        <end position="234"/>
    </location>
</feature>
<name>A0A9P6Q131_9FUNG</name>
<gene>
    <name evidence="7" type="ORF">BG011_003436</name>
</gene>
<accession>A0A9P6Q131</accession>
<dbReference type="OrthoDB" id="10054429at2759"/>
<evidence type="ECO:0000256" key="2">
    <source>
        <dbReference type="ARBA" id="ARBA00022448"/>
    </source>
</evidence>
<organism evidence="7 8">
    <name type="scientific">Mortierella polycephala</name>
    <dbReference type="NCBI Taxonomy" id="41804"/>
    <lineage>
        <taxon>Eukaryota</taxon>
        <taxon>Fungi</taxon>
        <taxon>Fungi incertae sedis</taxon>
        <taxon>Mucoromycota</taxon>
        <taxon>Mortierellomycotina</taxon>
        <taxon>Mortierellomycetes</taxon>
        <taxon>Mortierellales</taxon>
        <taxon>Mortierellaceae</taxon>
        <taxon>Mortierella</taxon>
    </lineage>
</organism>
<reference evidence="7" key="1">
    <citation type="journal article" date="2020" name="Fungal Divers.">
        <title>Resolving the Mortierellaceae phylogeny through synthesis of multi-gene phylogenetics and phylogenomics.</title>
        <authorList>
            <person name="Vandepol N."/>
            <person name="Liber J."/>
            <person name="Desiro A."/>
            <person name="Na H."/>
            <person name="Kennedy M."/>
            <person name="Barry K."/>
            <person name="Grigoriev I.V."/>
            <person name="Miller A.N."/>
            <person name="O'Donnell K."/>
            <person name="Stajich J.E."/>
            <person name="Bonito G."/>
        </authorList>
    </citation>
    <scope>NUCLEOTIDE SEQUENCE</scope>
    <source>
        <strain evidence="7">KOD948</strain>
    </source>
</reference>
<evidence type="ECO:0000256" key="1">
    <source>
        <dbReference type="ARBA" id="ARBA00004141"/>
    </source>
</evidence>
<dbReference type="GO" id="GO:0016020">
    <property type="term" value="C:membrane"/>
    <property type="evidence" value="ECO:0007669"/>
    <property type="project" value="UniProtKB-SubCell"/>
</dbReference>
<dbReference type="AlphaFoldDB" id="A0A9P6Q131"/>
<sequence length="283" mass="30408">MTEETMNADVSGPVGILMAVGVSFVAGLGYLLALTFSIQDLDRVLKSPTASPITQIFLDSVGETGALLLLVILLLAQFFCGSASVTANSRMIYAFSRDGAMPGSKYLHRIHPTLKSPVWGVWLSCFVSGLLGLLYLADSAAFSAITSIATIGLYISYGLPTLCRITYARNSFEPGPISLGRFSIPIGTIACTWIVIITILFVLPGASPVTSSNMNYTVVIVAAAAIYIFGNWYLNARHWFKGPVSNIDLEDNDKDFEAGSLDKEVVTVEASGGDRVEEKMEIK</sequence>
<evidence type="ECO:0000256" key="3">
    <source>
        <dbReference type="ARBA" id="ARBA00022692"/>
    </source>
</evidence>
<evidence type="ECO:0000313" key="7">
    <source>
        <dbReference type="EMBL" id="KAG0258203.1"/>
    </source>
</evidence>
<keyword evidence="4 6" id="KW-1133">Transmembrane helix</keyword>
<proteinExistence type="predicted"/>
<dbReference type="EMBL" id="JAAAJA010000228">
    <property type="protein sequence ID" value="KAG0258203.1"/>
    <property type="molecule type" value="Genomic_DNA"/>
</dbReference>
<evidence type="ECO:0000256" key="4">
    <source>
        <dbReference type="ARBA" id="ARBA00022989"/>
    </source>
</evidence>
<dbReference type="GO" id="GO:0022857">
    <property type="term" value="F:transmembrane transporter activity"/>
    <property type="evidence" value="ECO:0007669"/>
    <property type="project" value="InterPro"/>
</dbReference>
<evidence type="ECO:0000313" key="8">
    <source>
        <dbReference type="Proteomes" id="UP000726737"/>
    </source>
</evidence>
<feature type="transmembrane region" description="Helical" evidence="6">
    <location>
        <begin position="12"/>
        <end position="38"/>
    </location>
</feature>